<dbReference type="Proteomes" id="UP001230951">
    <property type="component" value="Unassembled WGS sequence"/>
</dbReference>
<organism evidence="6 9">
    <name type="scientific">Arthrobacter bambusae</name>
    <dbReference type="NCBI Taxonomy" id="1338426"/>
    <lineage>
        <taxon>Bacteria</taxon>
        <taxon>Bacillati</taxon>
        <taxon>Actinomycetota</taxon>
        <taxon>Actinomycetes</taxon>
        <taxon>Micrococcales</taxon>
        <taxon>Micrococcaceae</taxon>
        <taxon>Arthrobacter</taxon>
    </lineage>
</organism>
<dbReference type="GO" id="GO:0004518">
    <property type="term" value="F:nuclease activity"/>
    <property type="evidence" value="ECO:0007669"/>
    <property type="project" value="UniProtKB-KW"/>
</dbReference>
<keyword evidence="3" id="KW-0378">Hydrolase</keyword>
<reference evidence="6 8" key="1">
    <citation type="submission" date="2023-07" db="EMBL/GenBank/DDBJ databases">
        <title>Sorghum-associated microbial communities from plants grown in Nebraska, USA.</title>
        <authorList>
            <person name="Schachtman D."/>
        </authorList>
    </citation>
    <scope>NUCLEOTIDE SEQUENCE</scope>
    <source>
        <strain evidence="6">DS1006</strain>
        <strain evidence="7 8">DS1016</strain>
    </source>
</reference>
<dbReference type="Proteomes" id="UP001242995">
    <property type="component" value="Unassembled WGS sequence"/>
</dbReference>
<dbReference type="EMBL" id="JAUSTF010000011">
    <property type="protein sequence ID" value="MDQ0182295.1"/>
    <property type="molecule type" value="Genomic_DNA"/>
</dbReference>
<gene>
    <name evidence="6" type="ORF">J2S90_003602</name>
    <name evidence="7" type="ORF">J2S93_003747</name>
</gene>
<keyword evidence="1" id="KW-0540">Nuclease</keyword>
<dbReference type="InterPro" id="IPR002716">
    <property type="entry name" value="PIN_dom"/>
</dbReference>
<dbReference type="SUPFAM" id="SSF88723">
    <property type="entry name" value="PIN domain-like"/>
    <property type="match status" value="1"/>
</dbReference>
<proteinExistence type="predicted"/>
<accession>A0AAW8DKJ0</accession>
<evidence type="ECO:0000313" key="9">
    <source>
        <dbReference type="Proteomes" id="UP001242995"/>
    </source>
</evidence>
<evidence type="ECO:0000256" key="2">
    <source>
        <dbReference type="ARBA" id="ARBA00022723"/>
    </source>
</evidence>
<protein>
    <submittedName>
        <fullName evidence="6">PIN domain nuclease of toxin-antitoxin system</fullName>
    </submittedName>
</protein>
<evidence type="ECO:0000256" key="4">
    <source>
        <dbReference type="ARBA" id="ARBA00022842"/>
    </source>
</evidence>
<dbReference type="AlphaFoldDB" id="A0AAW8DKJ0"/>
<dbReference type="RefSeq" id="WP_059389868.1">
    <property type="nucleotide sequence ID" value="NZ_JAUSRG010000013.1"/>
</dbReference>
<keyword evidence="8" id="KW-1185">Reference proteome</keyword>
<dbReference type="EMBL" id="JAUSRG010000013">
    <property type="protein sequence ID" value="MDP9906617.1"/>
    <property type="molecule type" value="Genomic_DNA"/>
</dbReference>
<evidence type="ECO:0000256" key="1">
    <source>
        <dbReference type="ARBA" id="ARBA00022722"/>
    </source>
</evidence>
<dbReference type="PANTHER" id="PTHR36173:SF2">
    <property type="entry name" value="RIBONUCLEASE VAPC16"/>
    <property type="match status" value="1"/>
</dbReference>
<evidence type="ECO:0000259" key="5">
    <source>
        <dbReference type="Pfam" id="PF01850"/>
    </source>
</evidence>
<dbReference type="GO" id="GO:0016787">
    <property type="term" value="F:hydrolase activity"/>
    <property type="evidence" value="ECO:0007669"/>
    <property type="project" value="UniProtKB-KW"/>
</dbReference>
<sequence>MGSTPYLLDTHALIWALTEPRKLSSKARRAIQSFDNRLVASSASAYEIGYKHKLGKLPGLDGLLLGYARHVAELCNEELSIRSVHALAAAHLDWEHRDPFDRLIAAQAIVESMVVITADQEFHSFPLVETLW</sequence>
<keyword evidence="2" id="KW-0479">Metal-binding</keyword>
<feature type="domain" description="PIN" evidence="5">
    <location>
        <begin position="6"/>
        <end position="124"/>
    </location>
</feature>
<comment type="caution">
    <text evidence="6">The sequence shown here is derived from an EMBL/GenBank/DDBJ whole genome shotgun (WGS) entry which is preliminary data.</text>
</comment>
<evidence type="ECO:0000313" key="8">
    <source>
        <dbReference type="Proteomes" id="UP001230951"/>
    </source>
</evidence>
<keyword evidence="4" id="KW-0460">Magnesium</keyword>
<dbReference type="Gene3D" id="3.40.50.1010">
    <property type="entry name" value="5'-nuclease"/>
    <property type="match status" value="1"/>
</dbReference>
<evidence type="ECO:0000313" key="7">
    <source>
        <dbReference type="EMBL" id="MDQ0182295.1"/>
    </source>
</evidence>
<dbReference type="InterPro" id="IPR052919">
    <property type="entry name" value="TA_system_RNase"/>
</dbReference>
<dbReference type="InterPro" id="IPR041705">
    <property type="entry name" value="PIN_Sll0205"/>
</dbReference>
<dbReference type="GO" id="GO:0046872">
    <property type="term" value="F:metal ion binding"/>
    <property type="evidence" value="ECO:0007669"/>
    <property type="project" value="UniProtKB-KW"/>
</dbReference>
<dbReference type="InterPro" id="IPR029060">
    <property type="entry name" value="PIN-like_dom_sf"/>
</dbReference>
<dbReference type="CDD" id="cd09872">
    <property type="entry name" value="PIN_Sll0205-like"/>
    <property type="match status" value="1"/>
</dbReference>
<dbReference type="PANTHER" id="PTHR36173">
    <property type="entry name" value="RIBONUCLEASE VAPC16-RELATED"/>
    <property type="match status" value="1"/>
</dbReference>
<name>A0AAW8DKJ0_9MICC</name>
<dbReference type="Pfam" id="PF01850">
    <property type="entry name" value="PIN"/>
    <property type="match status" value="1"/>
</dbReference>
<evidence type="ECO:0000256" key="3">
    <source>
        <dbReference type="ARBA" id="ARBA00022801"/>
    </source>
</evidence>
<evidence type="ECO:0000313" key="6">
    <source>
        <dbReference type="EMBL" id="MDP9906617.1"/>
    </source>
</evidence>